<protein>
    <submittedName>
        <fullName evidence="2">Uncharacterized protein</fullName>
    </submittedName>
</protein>
<dbReference type="EMBL" id="BLAL01000077">
    <property type="protein sequence ID" value="GES84121.1"/>
    <property type="molecule type" value="Genomic_DNA"/>
</dbReference>
<dbReference type="Proteomes" id="UP000615446">
    <property type="component" value="Unassembled WGS sequence"/>
</dbReference>
<feature type="compositionally biased region" description="Polar residues" evidence="1">
    <location>
        <begin position="273"/>
        <end position="307"/>
    </location>
</feature>
<comment type="caution">
    <text evidence="2">The sequence shown here is derived from an EMBL/GenBank/DDBJ whole genome shotgun (WGS) entry which is preliminary data.</text>
</comment>
<gene>
    <name evidence="2" type="ORF">RCL2_001125500</name>
</gene>
<feature type="compositionally biased region" description="Polar residues" evidence="1">
    <location>
        <begin position="249"/>
        <end position="266"/>
    </location>
</feature>
<feature type="compositionally biased region" description="Basic residues" evidence="1">
    <location>
        <begin position="239"/>
        <end position="248"/>
    </location>
</feature>
<reference evidence="2" key="1">
    <citation type="submission" date="2019-10" db="EMBL/GenBank/DDBJ databases">
        <title>Conservation and host-specific expression of non-tandemly repeated heterogenous ribosome RNA gene in arbuscular mycorrhizal fungi.</title>
        <authorList>
            <person name="Maeda T."/>
            <person name="Kobayashi Y."/>
            <person name="Nakagawa T."/>
            <person name="Ezawa T."/>
            <person name="Yamaguchi K."/>
            <person name="Bino T."/>
            <person name="Nishimoto Y."/>
            <person name="Shigenobu S."/>
            <person name="Kawaguchi M."/>
        </authorList>
    </citation>
    <scope>NUCLEOTIDE SEQUENCE</scope>
    <source>
        <strain evidence="2">HR1</strain>
    </source>
</reference>
<feature type="compositionally biased region" description="Polar residues" evidence="1">
    <location>
        <begin position="9"/>
        <end position="19"/>
    </location>
</feature>
<feature type="region of interest" description="Disordered" evidence="1">
    <location>
        <begin position="232"/>
        <end position="330"/>
    </location>
</feature>
<evidence type="ECO:0000313" key="2">
    <source>
        <dbReference type="EMBL" id="GES84121.1"/>
    </source>
</evidence>
<name>A0A8H3LE79_9GLOM</name>
<proteinExistence type="predicted"/>
<sequence>MNMEISQPEVDQSTSNTMPITKESKDETSFQPVLTKSQKKKQRKKAKAECEAAKANKSQENLIPTPEKKVKSQDILNTRTVVKNEASTVITGYLSAPNFQAFIRDIIVYDIPAKCDNITIINALSTWRKVISMTVKRQKKYKTLRVKFKMAELFRNYEKHWMVPLMESMTSAALVHKDNEAYLISHKINMFKEVKLPDGKSKIIEYLSNWNDLHQLINTSSVWNSVIIDWTRHTSPSHNPRKPTKSNHNKSNGKTQSINLSSPNNSTKKRSSEQMTTGTNNISIKNSRGQSSHQHYSSSTNNRQDSANPDYDSKNPNLSQKGPLLQRRRF</sequence>
<evidence type="ECO:0000313" key="3">
    <source>
        <dbReference type="Proteomes" id="UP000615446"/>
    </source>
</evidence>
<feature type="compositionally biased region" description="Basic residues" evidence="1">
    <location>
        <begin position="37"/>
        <end position="46"/>
    </location>
</feature>
<accession>A0A8H3LE79</accession>
<dbReference type="AlphaFoldDB" id="A0A8H3LE79"/>
<organism evidence="2 3">
    <name type="scientific">Rhizophagus clarus</name>
    <dbReference type="NCBI Taxonomy" id="94130"/>
    <lineage>
        <taxon>Eukaryota</taxon>
        <taxon>Fungi</taxon>
        <taxon>Fungi incertae sedis</taxon>
        <taxon>Mucoromycota</taxon>
        <taxon>Glomeromycotina</taxon>
        <taxon>Glomeromycetes</taxon>
        <taxon>Glomerales</taxon>
        <taxon>Glomeraceae</taxon>
        <taxon>Rhizophagus</taxon>
    </lineage>
</organism>
<evidence type="ECO:0000256" key="1">
    <source>
        <dbReference type="SAM" id="MobiDB-lite"/>
    </source>
</evidence>
<feature type="region of interest" description="Disordered" evidence="1">
    <location>
        <begin position="1"/>
        <end position="59"/>
    </location>
</feature>